<keyword evidence="1" id="KW-0732">Signal</keyword>
<dbReference type="AlphaFoldDB" id="A0A336M8G2"/>
<name>A0A336M8G2_CULSO</name>
<gene>
    <name evidence="3" type="primary">CSON013618</name>
</gene>
<dbReference type="EMBL" id="UFQS01000693">
    <property type="protein sequence ID" value="SSX06258.1"/>
    <property type="molecule type" value="Genomic_DNA"/>
</dbReference>
<feature type="signal peptide" evidence="1">
    <location>
        <begin position="1"/>
        <end position="19"/>
    </location>
</feature>
<sequence length="125" mass="13148">MKTFLFTTLILIISSCVYSHDLETINEEIPIELYLVAPQGRLYRVKRQYGGYPGYGGGGFGASAGQAGSQSFNYSPQGFNAAQSLSGSQTYNFGGETLSVGYGGSFSANQNGASGSFAPSYSYSG</sequence>
<evidence type="ECO:0000256" key="1">
    <source>
        <dbReference type="SAM" id="SignalP"/>
    </source>
</evidence>
<feature type="chain" id="PRO_5033343164" evidence="1">
    <location>
        <begin position="20"/>
        <end position="125"/>
    </location>
</feature>
<evidence type="ECO:0000313" key="3">
    <source>
        <dbReference type="EMBL" id="SSX26612.1"/>
    </source>
</evidence>
<reference evidence="3" key="2">
    <citation type="submission" date="2018-07" db="EMBL/GenBank/DDBJ databases">
        <authorList>
            <person name="Quirk P.G."/>
            <person name="Krulwich T.A."/>
        </authorList>
    </citation>
    <scope>NUCLEOTIDE SEQUENCE</scope>
</reference>
<dbReference type="EMBL" id="UFQT01000693">
    <property type="protein sequence ID" value="SSX26612.1"/>
    <property type="molecule type" value="Genomic_DNA"/>
</dbReference>
<reference evidence="2" key="1">
    <citation type="submission" date="2018-04" db="EMBL/GenBank/DDBJ databases">
        <authorList>
            <person name="Go L.Y."/>
            <person name="Mitchell J.A."/>
        </authorList>
    </citation>
    <scope>NUCLEOTIDE SEQUENCE</scope>
    <source>
        <tissue evidence="2">Whole organism</tissue>
    </source>
</reference>
<proteinExistence type="predicted"/>
<evidence type="ECO:0000313" key="2">
    <source>
        <dbReference type="EMBL" id="SSX06258.1"/>
    </source>
</evidence>
<protein>
    <submittedName>
        <fullName evidence="3">CSON013618 protein</fullName>
    </submittedName>
</protein>
<organism evidence="3">
    <name type="scientific">Culicoides sonorensis</name>
    <name type="common">Biting midge</name>
    <dbReference type="NCBI Taxonomy" id="179676"/>
    <lineage>
        <taxon>Eukaryota</taxon>
        <taxon>Metazoa</taxon>
        <taxon>Ecdysozoa</taxon>
        <taxon>Arthropoda</taxon>
        <taxon>Hexapoda</taxon>
        <taxon>Insecta</taxon>
        <taxon>Pterygota</taxon>
        <taxon>Neoptera</taxon>
        <taxon>Endopterygota</taxon>
        <taxon>Diptera</taxon>
        <taxon>Nematocera</taxon>
        <taxon>Chironomoidea</taxon>
        <taxon>Ceratopogonidae</taxon>
        <taxon>Ceratopogoninae</taxon>
        <taxon>Culicoides</taxon>
        <taxon>Monoculicoides</taxon>
    </lineage>
</organism>
<dbReference type="VEuPathDB" id="VectorBase:CSON013618"/>
<dbReference type="PROSITE" id="PS51257">
    <property type="entry name" value="PROKAR_LIPOPROTEIN"/>
    <property type="match status" value="1"/>
</dbReference>
<accession>A0A336M8G2</accession>